<name>A0A833R266_9POAL</name>
<accession>A0A833R266</accession>
<feature type="region of interest" description="Disordered" evidence="1">
    <location>
        <begin position="1"/>
        <end position="80"/>
    </location>
</feature>
<dbReference type="InterPro" id="IPR055482">
    <property type="entry name" value="DUF7054"/>
</dbReference>
<dbReference type="PANTHER" id="PTHR33270">
    <property type="entry name" value="BNAC05G50380D PROTEIN"/>
    <property type="match status" value="1"/>
</dbReference>
<feature type="compositionally biased region" description="Polar residues" evidence="1">
    <location>
        <begin position="1"/>
        <end position="21"/>
    </location>
</feature>
<organism evidence="3 4">
    <name type="scientific">Carex littledalei</name>
    <dbReference type="NCBI Taxonomy" id="544730"/>
    <lineage>
        <taxon>Eukaryota</taxon>
        <taxon>Viridiplantae</taxon>
        <taxon>Streptophyta</taxon>
        <taxon>Embryophyta</taxon>
        <taxon>Tracheophyta</taxon>
        <taxon>Spermatophyta</taxon>
        <taxon>Magnoliopsida</taxon>
        <taxon>Liliopsida</taxon>
        <taxon>Poales</taxon>
        <taxon>Cyperaceae</taxon>
        <taxon>Cyperoideae</taxon>
        <taxon>Cariceae</taxon>
        <taxon>Carex</taxon>
        <taxon>Carex subgen. Euthyceras</taxon>
    </lineage>
</organism>
<evidence type="ECO:0000259" key="2">
    <source>
        <dbReference type="Pfam" id="PF23156"/>
    </source>
</evidence>
<keyword evidence="4" id="KW-1185">Reference proteome</keyword>
<feature type="domain" description="DUF7054" evidence="2">
    <location>
        <begin position="86"/>
        <end position="168"/>
    </location>
</feature>
<gene>
    <name evidence="3" type="ORF">FCM35_KLT04231</name>
</gene>
<proteinExistence type="predicted"/>
<dbReference type="InterPro" id="IPR040358">
    <property type="entry name" value="At4g22758-like"/>
</dbReference>
<evidence type="ECO:0000313" key="4">
    <source>
        <dbReference type="Proteomes" id="UP000623129"/>
    </source>
</evidence>
<dbReference type="Pfam" id="PF23156">
    <property type="entry name" value="DUF7054"/>
    <property type="match status" value="1"/>
</dbReference>
<reference evidence="3" key="1">
    <citation type="submission" date="2020-01" db="EMBL/GenBank/DDBJ databases">
        <title>Genome sequence of Kobresia littledalei, the first chromosome-level genome in the family Cyperaceae.</title>
        <authorList>
            <person name="Qu G."/>
        </authorList>
    </citation>
    <scope>NUCLEOTIDE SEQUENCE</scope>
    <source>
        <strain evidence="3">C.B.Clarke</strain>
        <tissue evidence="3">Leaf</tissue>
    </source>
</reference>
<dbReference type="Proteomes" id="UP000623129">
    <property type="component" value="Unassembled WGS sequence"/>
</dbReference>
<sequence length="211" mass="22795">MAPAQSSSRTGIANKTSNPQRAASFHGKTVPPEQRQLRRPRTHPDLLLGRTNGLSPEKSIRDRGALVPGRGASGGADHEPVRKTPVKVLLHVTVQGSMWPLQVMAFAEWSVADLVVSVLRQYVKEGRKPQLASADPSTYGLHYSQFSLECLDPKEKLIGLGSRNFFLCPKQLAVSDSVTANGAASPASCSNQAGKASKTGNPWLRLMEFLL</sequence>
<evidence type="ECO:0000256" key="1">
    <source>
        <dbReference type="SAM" id="MobiDB-lite"/>
    </source>
</evidence>
<protein>
    <recommendedName>
        <fullName evidence="2">DUF7054 domain-containing protein</fullName>
    </recommendedName>
</protein>
<dbReference type="PANTHER" id="PTHR33270:SF24">
    <property type="entry name" value="EXPRESSED PROTEIN"/>
    <property type="match status" value="1"/>
</dbReference>
<dbReference type="EMBL" id="SWLB01000013">
    <property type="protein sequence ID" value="KAF3330877.1"/>
    <property type="molecule type" value="Genomic_DNA"/>
</dbReference>
<dbReference type="AlphaFoldDB" id="A0A833R266"/>
<dbReference type="OrthoDB" id="651546at2759"/>
<comment type="caution">
    <text evidence="3">The sequence shown here is derived from an EMBL/GenBank/DDBJ whole genome shotgun (WGS) entry which is preliminary data.</text>
</comment>
<evidence type="ECO:0000313" key="3">
    <source>
        <dbReference type="EMBL" id="KAF3330877.1"/>
    </source>
</evidence>